<evidence type="ECO:0000313" key="2">
    <source>
        <dbReference type="EMBL" id="GLD61404.1"/>
    </source>
</evidence>
<reference evidence="2" key="1">
    <citation type="submission" date="2022-08" db="EMBL/GenBank/DDBJ databases">
        <title>Genome sequencing of akame (Lates japonicus).</title>
        <authorList>
            <person name="Hashiguchi Y."/>
            <person name="Takahashi H."/>
        </authorList>
    </citation>
    <scope>NUCLEOTIDE SEQUENCE</scope>
    <source>
        <strain evidence="2">Kochi</strain>
    </source>
</reference>
<dbReference type="Proteomes" id="UP001279410">
    <property type="component" value="Unassembled WGS sequence"/>
</dbReference>
<comment type="caution">
    <text evidence="2">The sequence shown here is derived from an EMBL/GenBank/DDBJ whole genome shotgun (WGS) entry which is preliminary data.</text>
</comment>
<dbReference type="AlphaFoldDB" id="A0AAD3MX65"/>
<feature type="compositionally biased region" description="Basic and acidic residues" evidence="1">
    <location>
        <begin position="92"/>
        <end position="101"/>
    </location>
</feature>
<protein>
    <submittedName>
        <fullName evidence="2">SH2 domain-containing protein 3C-like isoform X1</fullName>
    </submittedName>
</protein>
<feature type="region of interest" description="Disordered" evidence="1">
    <location>
        <begin position="58"/>
        <end position="113"/>
    </location>
</feature>
<sequence length="252" mass="27547">MTKVTGLKWLGSLTNISTRRTPAKANIKAVPEHDGSLCGVKSTSVGDQSVDDMECCPQSPSYARSSDMYTHVGTIPRSERQKSCKGLKEKKKKEEKEEEGVSRGQSQWKAGEHVRDSPLLSALSSLSLTSLDQPLPRPLPSTPTPSRASPLTSAPQRCLRDPSGDLIKNQEALSGSQDALETASLVKSLSNMATNGPKVVSAQDLYVPMDPITEATRNHVDDQKERQWRITQTAQETKNHVNVMQEVVGLDR</sequence>
<evidence type="ECO:0000313" key="3">
    <source>
        <dbReference type="Proteomes" id="UP001279410"/>
    </source>
</evidence>
<evidence type="ECO:0000256" key="1">
    <source>
        <dbReference type="SAM" id="MobiDB-lite"/>
    </source>
</evidence>
<gene>
    <name evidence="2" type="ORF">AKAME5_001321300</name>
</gene>
<organism evidence="2 3">
    <name type="scientific">Lates japonicus</name>
    <name type="common">Japanese lates</name>
    <dbReference type="NCBI Taxonomy" id="270547"/>
    <lineage>
        <taxon>Eukaryota</taxon>
        <taxon>Metazoa</taxon>
        <taxon>Chordata</taxon>
        <taxon>Craniata</taxon>
        <taxon>Vertebrata</taxon>
        <taxon>Euteleostomi</taxon>
        <taxon>Actinopterygii</taxon>
        <taxon>Neopterygii</taxon>
        <taxon>Teleostei</taxon>
        <taxon>Neoteleostei</taxon>
        <taxon>Acanthomorphata</taxon>
        <taxon>Carangaria</taxon>
        <taxon>Carangaria incertae sedis</taxon>
        <taxon>Centropomidae</taxon>
        <taxon>Lates</taxon>
    </lineage>
</organism>
<feature type="compositionally biased region" description="Polar residues" evidence="1">
    <location>
        <begin position="58"/>
        <end position="68"/>
    </location>
</feature>
<accession>A0AAD3MX65</accession>
<feature type="compositionally biased region" description="Low complexity" evidence="1">
    <location>
        <begin position="144"/>
        <end position="155"/>
    </location>
</feature>
<dbReference type="EMBL" id="BRZM01000045">
    <property type="protein sequence ID" value="GLD61404.1"/>
    <property type="molecule type" value="Genomic_DNA"/>
</dbReference>
<proteinExistence type="predicted"/>
<name>A0AAD3MX65_LATJO</name>
<feature type="region of interest" description="Disordered" evidence="1">
    <location>
        <begin position="131"/>
        <end position="158"/>
    </location>
</feature>
<keyword evidence="3" id="KW-1185">Reference proteome</keyword>